<reference evidence="1" key="1">
    <citation type="journal article" date="2022" name="bioRxiv">
        <title>Sequencing and chromosome-scale assembly of the giantPleurodeles waltlgenome.</title>
        <authorList>
            <person name="Brown T."/>
            <person name="Elewa A."/>
            <person name="Iarovenko S."/>
            <person name="Subramanian E."/>
            <person name="Araus A.J."/>
            <person name="Petzold A."/>
            <person name="Susuki M."/>
            <person name="Suzuki K.-i.T."/>
            <person name="Hayashi T."/>
            <person name="Toyoda A."/>
            <person name="Oliveira C."/>
            <person name="Osipova E."/>
            <person name="Leigh N.D."/>
            <person name="Simon A."/>
            <person name="Yun M.H."/>
        </authorList>
    </citation>
    <scope>NUCLEOTIDE SEQUENCE</scope>
    <source>
        <strain evidence="1">20211129_DDA</strain>
        <tissue evidence="1">Liver</tissue>
    </source>
</reference>
<dbReference type="Proteomes" id="UP001066276">
    <property type="component" value="Chromosome 1_1"/>
</dbReference>
<organism evidence="1 2">
    <name type="scientific">Pleurodeles waltl</name>
    <name type="common">Iberian ribbed newt</name>
    <dbReference type="NCBI Taxonomy" id="8319"/>
    <lineage>
        <taxon>Eukaryota</taxon>
        <taxon>Metazoa</taxon>
        <taxon>Chordata</taxon>
        <taxon>Craniata</taxon>
        <taxon>Vertebrata</taxon>
        <taxon>Euteleostomi</taxon>
        <taxon>Amphibia</taxon>
        <taxon>Batrachia</taxon>
        <taxon>Caudata</taxon>
        <taxon>Salamandroidea</taxon>
        <taxon>Salamandridae</taxon>
        <taxon>Pleurodelinae</taxon>
        <taxon>Pleurodeles</taxon>
    </lineage>
</organism>
<evidence type="ECO:0000313" key="2">
    <source>
        <dbReference type="Proteomes" id="UP001066276"/>
    </source>
</evidence>
<accession>A0AAV7X293</accession>
<name>A0AAV7X293_PLEWA</name>
<comment type="caution">
    <text evidence="1">The sequence shown here is derived from an EMBL/GenBank/DDBJ whole genome shotgun (WGS) entry which is preliminary data.</text>
</comment>
<proteinExistence type="predicted"/>
<gene>
    <name evidence="1" type="ORF">NDU88_005965</name>
</gene>
<sequence length="175" mass="20118">MGTCADGDSDAFPCNNAILMELCAGFRAINTRFDTMASHLDRMGKRLDRHNMRMAHSEDRISKVEDTTSKMGKRLEVLKTGLCTVGIKNEDLEARGRHNNLCILKVAKLTNMGHAKEKYYIDRNKLTYLINKQVPGNTRDGKRVLALRRKEYRHLLDLEMKGPLEWNMKEKLKPI</sequence>
<protein>
    <submittedName>
        <fullName evidence="1">Uncharacterized protein</fullName>
    </submittedName>
</protein>
<evidence type="ECO:0000313" key="1">
    <source>
        <dbReference type="EMBL" id="KAJ1218385.1"/>
    </source>
</evidence>
<dbReference type="EMBL" id="JANPWB010000001">
    <property type="protein sequence ID" value="KAJ1218385.1"/>
    <property type="molecule type" value="Genomic_DNA"/>
</dbReference>
<dbReference type="AlphaFoldDB" id="A0AAV7X293"/>
<keyword evidence="2" id="KW-1185">Reference proteome</keyword>